<dbReference type="PANTHER" id="PTHR31391">
    <property type="entry name" value="B3 DOMAIN-CONTAINING PROTEIN OS11G0197600-RELATED"/>
    <property type="match status" value="1"/>
</dbReference>
<sequence>MVGSSSGSRVPTFSGDAAAFPNWSIRMKRHLCSEGLSNLVEEGYKKPQPAEILGAAAMKELKLDMVNDAKALSLIRSALSPKIVLRISSATSAKEAWDTIHTMFQNKTTVNEAGKSCNGSEDKATWISGDKPFFDMFLMRSAMKPLCQMIFPNRVESLLPWTNLQATVRCSGKIHKMHFYGQRKQKGFGAGWRQFLDHHNLVEGDALVFEVLESNDSKLDLNVHILRSALPPDLEEEIKRRRAESKVIIKIEDDDDDEVTLVI</sequence>
<evidence type="ECO:0000256" key="3">
    <source>
        <dbReference type="ARBA" id="ARBA00023125"/>
    </source>
</evidence>
<evidence type="ECO:0000256" key="2">
    <source>
        <dbReference type="ARBA" id="ARBA00023015"/>
    </source>
</evidence>
<evidence type="ECO:0000256" key="1">
    <source>
        <dbReference type="ARBA" id="ARBA00004123"/>
    </source>
</evidence>
<dbReference type="AlphaFoldDB" id="A0AAW2VCW1"/>
<organism evidence="7">
    <name type="scientific">Sesamum radiatum</name>
    <name type="common">Black benniseed</name>
    <dbReference type="NCBI Taxonomy" id="300843"/>
    <lineage>
        <taxon>Eukaryota</taxon>
        <taxon>Viridiplantae</taxon>
        <taxon>Streptophyta</taxon>
        <taxon>Embryophyta</taxon>
        <taxon>Tracheophyta</taxon>
        <taxon>Spermatophyta</taxon>
        <taxon>Magnoliopsida</taxon>
        <taxon>eudicotyledons</taxon>
        <taxon>Gunneridae</taxon>
        <taxon>Pentapetalae</taxon>
        <taxon>asterids</taxon>
        <taxon>lamiids</taxon>
        <taxon>Lamiales</taxon>
        <taxon>Pedaliaceae</taxon>
        <taxon>Sesamum</taxon>
    </lineage>
</organism>
<reference evidence="7" key="2">
    <citation type="journal article" date="2024" name="Plant">
        <title>Genomic evolution and insights into agronomic trait innovations of Sesamum species.</title>
        <authorList>
            <person name="Miao H."/>
            <person name="Wang L."/>
            <person name="Qu L."/>
            <person name="Liu H."/>
            <person name="Sun Y."/>
            <person name="Le M."/>
            <person name="Wang Q."/>
            <person name="Wei S."/>
            <person name="Zheng Y."/>
            <person name="Lin W."/>
            <person name="Duan Y."/>
            <person name="Cao H."/>
            <person name="Xiong S."/>
            <person name="Wang X."/>
            <person name="Wei L."/>
            <person name="Li C."/>
            <person name="Ma Q."/>
            <person name="Ju M."/>
            <person name="Zhao R."/>
            <person name="Li G."/>
            <person name="Mu C."/>
            <person name="Tian Q."/>
            <person name="Mei H."/>
            <person name="Zhang T."/>
            <person name="Gao T."/>
            <person name="Zhang H."/>
        </authorList>
    </citation>
    <scope>NUCLEOTIDE SEQUENCE</scope>
    <source>
        <strain evidence="7">G02</strain>
    </source>
</reference>
<evidence type="ECO:0000256" key="5">
    <source>
        <dbReference type="ARBA" id="ARBA00023242"/>
    </source>
</evidence>
<keyword evidence="2" id="KW-0805">Transcription regulation</keyword>
<reference evidence="7" key="1">
    <citation type="submission" date="2020-06" db="EMBL/GenBank/DDBJ databases">
        <authorList>
            <person name="Li T."/>
            <person name="Hu X."/>
            <person name="Zhang T."/>
            <person name="Song X."/>
            <person name="Zhang H."/>
            <person name="Dai N."/>
            <person name="Sheng W."/>
            <person name="Hou X."/>
            <person name="Wei L."/>
        </authorList>
    </citation>
    <scope>NUCLEOTIDE SEQUENCE</scope>
    <source>
        <strain evidence="7">G02</strain>
        <tissue evidence="7">Leaf</tissue>
    </source>
</reference>
<keyword evidence="5" id="KW-0539">Nucleus</keyword>
<protein>
    <recommendedName>
        <fullName evidence="6">TF-B3 domain-containing protein</fullName>
    </recommendedName>
</protein>
<dbReference type="GO" id="GO:0005634">
    <property type="term" value="C:nucleus"/>
    <property type="evidence" value="ECO:0007669"/>
    <property type="project" value="UniProtKB-SubCell"/>
</dbReference>
<keyword evidence="4" id="KW-0804">Transcription</keyword>
<dbReference type="PROSITE" id="PS50863">
    <property type="entry name" value="B3"/>
    <property type="match status" value="1"/>
</dbReference>
<evidence type="ECO:0000256" key="4">
    <source>
        <dbReference type="ARBA" id="ARBA00023163"/>
    </source>
</evidence>
<comment type="caution">
    <text evidence="7">The sequence shown here is derived from an EMBL/GenBank/DDBJ whole genome shotgun (WGS) entry which is preliminary data.</text>
</comment>
<dbReference type="SUPFAM" id="SSF101936">
    <property type="entry name" value="DNA-binding pseudobarrel domain"/>
    <property type="match status" value="1"/>
</dbReference>
<dbReference type="InterPro" id="IPR044837">
    <property type="entry name" value="REM16-like"/>
</dbReference>
<dbReference type="Gene3D" id="2.40.330.10">
    <property type="entry name" value="DNA-binding pseudobarrel domain"/>
    <property type="match status" value="1"/>
</dbReference>
<evidence type="ECO:0000313" key="7">
    <source>
        <dbReference type="EMBL" id="KAL0425516.1"/>
    </source>
</evidence>
<comment type="subcellular location">
    <subcellularLocation>
        <location evidence="1">Nucleus</location>
    </subcellularLocation>
</comment>
<evidence type="ECO:0000259" key="6">
    <source>
        <dbReference type="PROSITE" id="PS50863"/>
    </source>
</evidence>
<accession>A0AAW2VCW1</accession>
<gene>
    <name evidence="7" type="ORF">Sradi_1086400</name>
</gene>
<dbReference type="GO" id="GO:0003677">
    <property type="term" value="F:DNA binding"/>
    <property type="evidence" value="ECO:0007669"/>
    <property type="project" value="UniProtKB-KW"/>
</dbReference>
<dbReference type="EMBL" id="JACGWJ010000004">
    <property type="protein sequence ID" value="KAL0425516.1"/>
    <property type="molecule type" value="Genomic_DNA"/>
</dbReference>
<feature type="domain" description="TF-B3" evidence="6">
    <location>
        <begin position="188"/>
        <end position="229"/>
    </location>
</feature>
<proteinExistence type="predicted"/>
<dbReference type="CDD" id="cd10017">
    <property type="entry name" value="B3_DNA"/>
    <property type="match status" value="1"/>
</dbReference>
<keyword evidence="3" id="KW-0238">DNA-binding</keyword>
<name>A0AAW2VCW1_SESRA</name>
<dbReference type="PANTHER" id="PTHR31391:SF64">
    <property type="entry name" value="B3 DOMAIN-CONTAINING PROTEIN OS06G0112300"/>
    <property type="match status" value="1"/>
</dbReference>
<dbReference type="InterPro" id="IPR003340">
    <property type="entry name" value="B3_DNA-bd"/>
</dbReference>
<dbReference type="InterPro" id="IPR015300">
    <property type="entry name" value="DNA-bd_pseudobarrel_sf"/>
</dbReference>
<dbReference type="Pfam" id="PF14223">
    <property type="entry name" value="Retrotran_gag_2"/>
    <property type="match status" value="1"/>
</dbReference>